<feature type="binding site" evidence="10">
    <location>
        <position position="544"/>
    </location>
    <ligand>
        <name>acetyl-CoA</name>
        <dbReference type="ChEBI" id="CHEBI:57288"/>
    </ligand>
</feature>
<evidence type="ECO:0000256" key="8">
    <source>
        <dbReference type="ARBA" id="ARBA00023097"/>
    </source>
</evidence>
<evidence type="ECO:0000256" key="5">
    <source>
        <dbReference type="ARBA" id="ARBA00022679"/>
    </source>
</evidence>
<dbReference type="PANTHER" id="PTHR42739:SF1">
    <property type="entry name" value="MALATE SYNTHASE G"/>
    <property type="match status" value="1"/>
</dbReference>
<comment type="subcellular location">
    <subcellularLocation>
        <location evidence="10">Cytoplasm</location>
    </subcellularLocation>
</comment>
<comment type="catalytic activity">
    <reaction evidence="9 10">
        <text>glyoxylate + acetyl-CoA + H2O = (S)-malate + CoA + H(+)</text>
        <dbReference type="Rhea" id="RHEA:18181"/>
        <dbReference type="ChEBI" id="CHEBI:15377"/>
        <dbReference type="ChEBI" id="CHEBI:15378"/>
        <dbReference type="ChEBI" id="CHEBI:15589"/>
        <dbReference type="ChEBI" id="CHEBI:36655"/>
        <dbReference type="ChEBI" id="CHEBI:57287"/>
        <dbReference type="ChEBI" id="CHEBI:57288"/>
        <dbReference type="EC" id="2.3.3.9"/>
    </reaction>
</comment>
<feature type="binding site" evidence="10">
    <location>
        <begin position="138"/>
        <end position="139"/>
    </location>
    <ligand>
        <name>acetyl-CoA</name>
        <dbReference type="ChEBI" id="CHEBI:57288"/>
    </ligand>
</feature>
<feature type="binding site" evidence="10">
    <location>
        <position position="435"/>
    </location>
    <ligand>
        <name>glyoxylate</name>
        <dbReference type="ChEBI" id="CHEBI:36655"/>
    </ligand>
</feature>
<evidence type="ECO:0000256" key="1">
    <source>
        <dbReference type="ARBA" id="ARBA00001946"/>
    </source>
</evidence>
<dbReference type="Pfam" id="PF01274">
    <property type="entry name" value="MS_TIM-barrel"/>
    <property type="match status" value="1"/>
</dbReference>
<keyword evidence="5 10" id="KW-0808">Transferase</keyword>
<dbReference type="InterPro" id="IPR011076">
    <property type="entry name" value="Malate_synth_sf"/>
</dbReference>
<dbReference type="Pfam" id="PF20656">
    <property type="entry name" value="MS_N"/>
    <property type="match status" value="1"/>
</dbReference>
<gene>
    <name evidence="10" type="primary">glcB</name>
    <name evidence="16" type="ORF">ACFQ34_01430</name>
</gene>
<dbReference type="InterPro" id="IPR006253">
    <property type="entry name" value="Malate_synthG"/>
</dbReference>
<feature type="domain" description="Malate synthase C-terminal" evidence="15">
    <location>
        <begin position="604"/>
        <end position="685"/>
    </location>
</feature>
<dbReference type="InterPro" id="IPR048355">
    <property type="entry name" value="MS_C"/>
</dbReference>
<evidence type="ECO:0000256" key="2">
    <source>
        <dbReference type="ARBA" id="ARBA00022435"/>
    </source>
</evidence>
<feature type="domain" description="Malate synthase G alpha-beta insertion" evidence="14">
    <location>
        <begin position="171"/>
        <end position="237"/>
    </location>
</feature>
<dbReference type="SUPFAM" id="SSF51645">
    <property type="entry name" value="Malate synthase G"/>
    <property type="match status" value="1"/>
</dbReference>
<feature type="binding site" evidence="10">
    <location>
        <position position="316"/>
    </location>
    <ligand>
        <name>acetyl-CoA</name>
        <dbReference type="ChEBI" id="CHEBI:57288"/>
    </ligand>
</feature>
<dbReference type="EC" id="2.3.3.9" evidence="10"/>
<accession>A0ABW3VD29</accession>
<protein>
    <recommendedName>
        <fullName evidence="10">Malate synthase G</fullName>
        <ecNumber evidence="10">2.3.3.9</ecNumber>
    </recommendedName>
</protein>
<comment type="cofactor">
    <cofactor evidence="1 10">
        <name>Mg(2+)</name>
        <dbReference type="ChEBI" id="CHEBI:18420"/>
    </cofactor>
</comment>
<feature type="binding site" evidence="10">
    <location>
        <position position="131"/>
    </location>
    <ligand>
        <name>acetyl-CoA</name>
        <dbReference type="ChEBI" id="CHEBI:57288"/>
    </ligand>
</feature>
<reference evidence="17" key="1">
    <citation type="journal article" date="2019" name="Int. J. Syst. Evol. Microbiol.">
        <title>The Global Catalogue of Microorganisms (GCM) 10K type strain sequencing project: providing services to taxonomists for standard genome sequencing and annotation.</title>
        <authorList>
            <consortium name="The Broad Institute Genomics Platform"/>
            <consortium name="The Broad Institute Genome Sequencing Center for Infectious Disease"/>
            <person name="Wu L."/>
            <person name="Ma J."/>
        </authorList>
    </citation>
    <scope>NUCLEOTIDE SEQUENCE [LARGE SCALE GENOMIC DNA]</scope>
    <source>
        <strain evidence="17">CCUG 49018</strain>
    </source>
</reference>
<evidence type="ECO:0000259" key="12">
    <source>
        <dbReference type="Pfam" id="PF01274"/>
    </source>
</evidence>
<dbReference type="Proteomes" id="UP001597182">
    <property type="component" value="Unassembled WGS sequence"/>
</dbReference>
<evidence type="ECO:0000259" key="15">
    <source>
        <dbReference type="Pfam" id="PF20659"/>
    </source>
</evidence>
<comment type="caution">
    <text evidence="10">Lacks conserved residue(s) required for the propagation of feature annotation.</text>
</comment>
<keyword evidence="2 10" id="KW-0329">Glyoxylate bypass</keyword>
<feature type="binding site" evidence="10">
    <location>
        <begin position="460"/>
        <end position="463"/>
    </location>
    <ligand>
        <name>glyoxylate</name>
        <dbReference type="ChEBI" id="CHEBI:36655"/>
    </ligand>
</feature>
<evidence type="ECO:0000256" key="6">
    <source>
        <dbReference type="ARBA" id="ARBA00022723"/>
    </source>
</evidence>
<dbReference type="Pfam" id="PF20659">
    <property type="entry name" value="MS_C"/>
    <property type="match status" value="1"/>
</dbReference>
<comment type="subunit">
    <text evidence="10">Monomer.</text>
</comment>
<feature type="binding site" evidence="10">
    <location>
        <position position="463"/>
    </location>
    <ligand>
        <name>Mg(2+)</name>
        <dbReference type="ChEBI" id="CHEBI:18420"/>
    </ligand>
</feature>
<keyword evidence="3 10" id="KW-0963">Cytoplasm</keyword>
<keyword evidence="4 10" id="KW-0816">Tricarboxylic acid cycle</keyword>
<feature type="binding site" evidence="10">
    <location>
        <position position="279"/>
    </location>
    <ligand>
        <name>acetyl-CoA</name>
        <dbReference type="ChEBI" id="CHEBI:57288"/>
    </ligand>
</feature>
<evidence type="ECO:0000313" key="17">
    <source>
        <dbReference type="Proteomes" id="UP001597182"/>
    </source>
</evidence>
<feature type="modified residue" description="Cysteine sulfenic acid (-SOH)" evidence="10">
    <location>
        <position position="628"/>
    </location>
</feature>
<dbReference type="NCBIfam" id="NF002825">
    <property type="entry name" value="PRK02999.1"/>
    <property type="match status" value="1"/>
</dbReference>
<evidence type="ECO:0000259" key="14">
    <source>
        <dbReference type="Pfam" id="PF20658"/>
    </source>
</evidence>
<evidence type="ECO:0000259" key="13">
    <source>
        <dbReference type="Pfam" id="PF20656"/>
    </source>
</evidence>
<dbReference type="Pfam" id="PF20658">
    <property type="entry name" value="MSG_insertion"/>
    <property type="match status" value="1"/>
</dbReference>
<keyword evidence="8 10" id="KW-0558">Oxidation</keyword>
<dbReference type="Gene3D" id="1.20.1220.12">
    <property type="entry name" value="Malate synthase, domain III"/>
    <property type="match status" value="1"/>
</dbReference>
<dbReference type="HAMAP" id="MF_00641">
    <property type="entry name" value="Malate_synth_G"/>
    <property type="match status" value="1"/>
</dbReference>
<organism evidence="16 17">
    <name type="scientific">Pseudonocardia benzenivorans</name>
    <dbReference type="NCBI Taxonomy" id="228005"/>
    <lineage>
        <taxon>Bacteria</taxon>
        <taxon>Bacillati</taxon>
        <taxon>Actinomycetota</taxon>
        <taxon>Actinomycetes</taxon>
        <taxon>Pseudonocardiales</taxon>
        <taxon>Pseudonocardiaceae</taxon>
        <taxon>Pseudonocardia</taxon>
    </lineage>
</organism>
<dbReference type="PANTHER" id="PTHR42739">
    <property type="entry name" value="MALATE SYNTHASE G"/>
    <property type="match status" value="1"/>
</dbReference>
<comment type="similarity">
    <text evidence="10">Belongs to the malate synthase family. GlcB subfamily.</text>
</comment>
<evidence type="ECO:0000313" key="16">
    <source>
        <dbReference type="EMBL" id="MFD1231934.1"/>
    </source>
</evidence>
<feature type="domain" description="Malate synthase N-terminal" evidence="13">
    <location>
        <begin position="40"/>
        <end position="88"/>
    </location>
</feature>
<comment type="pathway">
    <text evidence="10">Carbohydrate metabolism; glyoxylate cycle; (S)-malate from isocitrate: step 2/2.</text>
</comment>
<feature type="active site" description="Proton donor" evidence="10">
    <location>
        <position position="642"/>
    </location>
</feature>
<evidence type="ECO:0000256" key="11">
    <source>
        <dbReference type="SAM" id="MobiDB-lite"/>
    </source>
</evidence>
<dbReference type="InterPro" id="IPR001465">
    <property type="entry name" value="Malate_synthase_TIM"/>
</dbReference>
<evidence type="ECO:0000256" key="3">
    <source>
        <dbReference type="ARBA" id="ARBA00022490"/>
    </source>
</evidence>
<dbReference type="EMBL" id="JBHTMB010000009">
    <property type="protein sequence ID" value="MFD1231934.1"/>
    <property type="molecule type" value="Genomic_DNA"/>
</dbReference>
<comment type="caution">
    <text evidence="16">The sequence shown here is derived from an EMBL/GenBank/DDBJ whole genome shotgun (WGS) entry which is preliminary data.</text>
</comment>
<keyword evidence="17" id="KW-1185">Reference proteome</keyword>
<feature type="binding site" evidence="10">
    <location>
        <position position="343"/>
    </location>
    <ligand>
        <name>glyoxylate</name>
        <dbReference type="ChEBI" id="CHEBI:36655"/>
    </ligand>
</feature>
<feature type="active site" description="Proton acceptor" evidence="10">
    <location>
        <position position="343"/>
    </location>
</feature>
<sequence length="738" mass="79432">MAATPTARDTGRTAGAQDAGLQVDPALDRFVTEELLAGLDDITPARFWSALAELQADFAPRVREVLERRDALQARIDGWHAEHPGPVTGATRDAYARFLTDIGYLEPEAQPRLTVTNVDPEIAEVAGAQLVVPATVPRYALNAANARWGSLYDALYGTDVLPLDHELAPGYDERRGAQVIAEADRLLDELFPLADGSHADVDAYTVADGALVPALADPAGFAGHRGDAAEPTAVLLRRNGLHVELRIDRAHRVGRGHHAGVADVVLESAVTTIVDLEDSVATVDGEDKASAYRTWLGLMTGNLVASFEKGGQTVTRRAEPDRDHTAPDGSTVTLPGRSVMLVRVVGHHMTTDAVRTAAGDQVVEGLLDLLVAATAALHDLRGLGPHRNSRTGSVYVVKPKQHGSAEVALTVEMFAAVERALGLPERTLKVGVMDEEKRTSVNLEACIAAAQDRVIFVNTGFLDRTGDEIHTCFAGGPVVRKGDMRSATWFGAYEDRNVDVALRAGFADVAQIGKGMWAKPAAMREMLEAKIEHPRAGADTAWVPSPTAATLHALHYLRVDVGERQREIAARPLTDRALLLEPPLLGPGSTGPGSTGRPSADDVRHELETNAQSILGYVVRWVGLGIGCSTVPDLEGVGLMEDRATLRISSQLIANWLAHGIVDEQTVRETFARLAAFVDEQNAREPGYRPMSDDLEASESFQAALELVFTGREEPNGYTERVLTAWRRKAKENAGRQA</sequence>
<keyword evidence="7 10" id="KW-0460">Magnesium</keyword>
<feature type="region of interest" description="Disordered" evidence="11">
    <location>
        <begin position="581"/>
        <end position="602"/>
    </location>
</feature>
<dbReference type="InterPro" id="IPR044856">
    <property type="entry name" value="Malate_synth_C_sf"/>
</dbReference>
<dbReference type="RefSeq" id="WP_339121677.1">
    <property type="nucleotide sequence ID" value="NZ_BAABKS010000007.1"/>
</dbReference>
<evidence type="ECO:0000256" key="4">
    <source>
        <dbReference type="ARBA" id="ARBA00022532"/>
    </source>
</evidence>
<comment type="function">
    <text evidence="10">Involved in the glycolate utilization. Catalyzes the condensation and subsequent hydrolysis of acetyl-coenzyme A (acetyl-CoA) and glyoxylate to form malate and CoA.</text>
</comment>
<dbReference type="GO" id="GO:0004474">
    <property type="term" value="F:malate synthase activity"/>
    <property type="evidence" value="ECO:0007669"/>
    <property type="project" value="UniProtKB-EC"/>
</dbReference>
<keyword evidence="6 10" id="KW-0479">Metal-binding</keyword>
<name>A0ABW3VD29_9PSEU</name>
<dbReference type="InterPro" id="IPR048357">
    <property type="entry name" value="MSG_insertion"/>
</dbReference>
<proteinExistence type="inferred from homology"/>
<dbReference type="Gene3D" id="3.20.20.360">
    <property type="entry name" value="Malate synthase, domain 3"/>
    <property type="match status" value="2"/>
</dbReference>
<evidence type="ECO:0000256" key="7">
    <source>
        <dbReference type="ARBA" id="ARBA00022842"/>
    </source>
</evidence>
<dbReference type="InterPro" id="IPR048356">
    <property type="entry name" value="MS_N"/>
</dbReference>
<feature type="domain" description="Malate synthase TIM barrel" evidence="12">
    <location>
        <begin position="340"/>
        <end position="575"/>
    </location>
</feature>
<feature type="binding site" evidence="10">
    <location>
        <position position="435"/>
    </location>
    <ligand>
        <name>Mg(2+)</name>
        <dbReference type="ChEBI" id="CHEBI:18420"/>
    </ligand>
</feature>
<evidence type="ECO:0000256" key="9">
    <source>
        <dbReference type="ARBA" id="ARBA00047918"/>
    </source>
</evidence>
<dbReference type="InterPro" id="IPR046363">
    <property type="entry name" value="MS_N_TIM-barrel_dom"/>
</dbReference>
<evidence type="ECO:0000256" key="10">
    <source>
        <dbReference type="HAMAP-Rule" id="MF_00641"/>
    </source>
</evidence>
<keyword evidence="16" id="KW-0012">Acyltransferase</keyword>